<keyword evidence="1" id="KW-0472">Membrane</keyword>
<dbReference type="Proteomes" id="UP001138997">
    <property type="component" value="Unassembled WGS sequence"/>
</dbReference>
<gene>
    <name evidence="3" type="ORF">LR394_21325</name>
</gene>
<dbReference type="Pfam" id="PF10081">
    <property type="entry name" value="Abhydrolase_9"/>
    <property type="match status" value="1"/>
</dbReference>
<feature type="transmembrane region" description="Helical" evidence="1">
    <location>
        <begin position="157"/>
        <end position="174"/>
    </location>
</feature>
<feature type="transmembrane region" description="Helical" evidence="1">
    <location>
        <begin position="53"/>
        <end position="77"/>
    </location>
</feature>
<dbReference type="EMBL" id="JAJOMB010000011">
    <property type="protein sequence ID" value="MCD5313453.1"/>
    <property type="molecule type" value="Genomic_DNA"/>
</dbReference>
<name>A0A9X1T152_9ACTN</name>
<evidence type="ECO:0000313" key="3">
    <source>
        <dbReference type="EMBL" id="MCD5313453.1"/>
    </source>
</evidence>
<accession>A0A9X1T152</accession>
<evidence type="ECO:0000313" key="4">
    <source>
        <dbReference type="Proteomes" id="UP001138997"/>
    </source>
</evidence>
<keyword evidence="4" id="KW-1185">Reference proteome</keyword>
<comment type="caution">
    <text evidence="3">The sequence shown here is derived from an EMBL/GenBank/DDBJ whole genome shotgun (WGS) entry which is preliminary data.</text>
</comment>
<dbReference type="InterPro" id="IPR029058">
    <property type="entry name" value="AB_hydrolase_fold"/>
</dbReference>
<dbReference type="SUPFAM" id="SSF53474">
    <property type="entry name" value="alpha/beta-Hydrolases"/>
    <property type="match status" value="1"/>
</dbReference>
<reference evidence="3" key="1">
    <citation type="submission" date="2021-11" db="EMBL/GenBank/DDBJ databases">
        <title>Streptomyces corallinus and Kineosporia corallina sp. nov., two new coral-derived marine actinobacteria.</title>
        <authorList>
            <person name="Buangrab K."/>
            <person name="Sutthacheep M."/>
            <person name="Yeemin T."/>
            <person name="Harunari E."/>
            <person name="Igarashi Y."/>
            <person name="Sripreechasak P."/>
            <person name="Kanchanasin P."/>
            <person name="Tanasupawat S."/>
            <person name="Phongsopitanun W."/>
        </authorList>
    </citation>
    <scope>NUCLEOTIDE SEQUENCE</scope>
    <source>
        <strain evidence="3">JCM 31032</strain>
    </source>
</reference>
<evidence type="ECO:0000259" key="2">
    <source>
        <dbReference type="Pfam" id="PF10081"/>
    </source>
</evidence>
<proteinExistence type="predicted"/>
<feature type="domain" description="Alpha/beta-hydrolase catalytic" evidence="2">
    <location>
        <begin position="211"/>
        <end position="384"/>
    </location>
</feature>
<dbReference type="RefSeq" id="WP_231444653.1">
    <property type="nucleotide sequence ID" value="NZ_JAJOMB010000011.1"/>
</dbReference>
<feature type="transmembrane region" description="Helical" evidence="1">
    <location>
        <begin position="89"/>
        <end position="109"/>
    </location>
</feature>
<keyword evidence="1" id="KW-0812">Transmembrane</keyword>
<protein>
    <submittedName>
        <fullName evidence="3">Alpha/beta-hydrolase family protein</fullName>
    </submittedName>
</protein>
<sequence>MKSTMMDDCGGPGRNGWVRVDGHLGRRGWQAVGAAAMLALVLPPQLLPHPLHVDILIGAAAALLGYFMASALLRGVSAMHLQRVPGRRVAPLLALGLLAVAGLRTRARVQGLRHEMGMPGNAFDATEHAARAVTGAVLAASAVLLAIALLRRLSWRHLALVAVLPVVAAALISARSGPADPNLKGTEFLDGARDAAAVSEATGRSAVTPHRIYIPVGTAPSHTGRAQAAVAATELAGGLNSAAVLLIIPTGSGWVNTRTARIVEDLYDGDLTTVAVQYGTTPSWQSYLRGGAGVHESAAELVRAMRARINQLPPAQRPQLLVYGESLGAWGLLPTLESNGSAVDAALLTGVPGDPRISSANTTVLNHPDDPVPGWKPWLAPAAFLRASADAIASEAVPIGHGHRYGAETTGAWCDLLDRPACA</sequence>
<feature type="transmembrane region" description="Helical" evidence="1">
    <location>
        <begin position="129"/>
        <end position="150"/>
    </location>
</feature>
<keyword evidence="1" id="KW-1133">Transmembrane helix</keyword>
<organism evidence="3 4">
    <name type="scientific">Kineosporia babensis</name>
    <dbReference type="NCBI Taxonomy" id="499548"/>
    <lineage>
        <taxon>Bacteria</taxon>
        <taxon>Bacillati</taxon>
        <taxon>Actinomycetota</taxon>
        <taxon>Actinomycetes</taxon>
        <taxon>Kineosporiales</taxon>
        <taxon>Kineosporiaceae</taxon>
        <taxon>Kineosporia</taxon>
    </lineage>
</organism>
<dbReference type="AlphaFoldDB" id="A0A9X1T152"/>
<dbReference type="InterPro" id="IPR027787">
    <property type="entry name" value="Alpha/beta-hydrolase_catalytic"/>
</dbReference>
<evidence type="ECO:0000256" key="1">
    <source>
        <dbReference type="SAM" id="Phobius"/>
    </source>
</evidence>